<protein>
    <submittedName>
        <fullName evidence="2">Uncharacterized protein</fullName>
    </submittedName>
</protein>
<evidence type="ECO:0000313" key="3">
    <source>
        <dbReference type="Proteomes" id="UP000549616"/>
    </source>
</evidence>
<feature type="transmembrane region" description="Helical" evidence="1">
    <location>
        <begin position="20"/>
        <end position="42"/>
    </location>
</feature>
<proteinExistence type="predicted"/>
<evidence type="ECO:0000256" key="1">
    <source>
        <dbReference type="SAM" id="Phobius"/>
    </source>
</evidence>
<comment type="caution">
    <text evidence="2">The sequence shown here is derived from an EMBL/GenBank/DDBJ whole genome shotgun (WGS) entry which is preliminary data.</text>
</comment>
<dbReference type="Proteomes" id="UP000549616">
    <property type="component" value="Unassembled WGS sequence"/>
</dbReference>
<keyword evidence="3" id="KW-1185">Reference proteome</keyword>
<dbReference type="EMBL" id="JACCFK010000002">
    <property type="protein sequence ID" value="NYI93041.1"/>
    <property type="molecule type" value="Genomic_DNA"/>
</dbReference>
<dbReference type="AlphaFoldDB" id="A0A853BEF0"/>
<keyword evidence="1" id="KW-1133">Transmembrane helix</keyword>
<sequence length="55" mass="6186">MTPPGKIRQRPFSWRFTTPLYLASVLNPVNSSLIATALVPIAHGIVCRSDRRPPW</sequence>
<dbReference type="RefSeq" id="WP_218914345.1">
    <property type="nucleotide sequence ID" value="NZ_JACCFK010000002.1"/>
</dbReference>
<reference evidence="2 3" key="1">
    <citation type="submission" date="2020-07" db="EMBL/GenBank/DDBJ databases">
        <title>Sequencing the genomes of 1000 actinobacteria strains.</title>
        <authorList>
            <person name="Klenk H.-P."/>
        </authorList>
    </citation>
    <scope>NUCLEOTIDE SEQUENCE [LARGE SCALE GENOMIC DNA]</scope>
    <source>
        <strain evidence="2 3">DSM 104006</strain>
    </source>
</reference>
<keyword evidence="1" id="KW-0812">Transmembrane</keyword>
<accession>A0A853BEF0</accession>
<keyword evidence="1" id="KW-0472">Membrane</keyword>
<name>A0A853BEF0_9PSEU</name>
<gene>
    <name evidence="2" type="ORF">HNR02_006416</name>
</gene>
<evidence type="ECO:0000313" key="2">
    <source>
        <dbReference type="EMBL" id="NYI93041.1"/>
    </source>
</evidence>
<organism evidence="2 3">
    <name type="scientific">Amycolatopsis endophytica</name>
    <dbReference type="NCBI Taxonomy" id="860233"/>
    <lineage>
        <taxon>Bacteria</taxon>
        <taxon>Bacillati</taxon>
        <taxon>Actinomycetota</taxon>
        <taxon>Actinomycetes</taxon>
        <taxon>Pseudonocardiales</taxon>
        <taxon>Pseudonocardiaceae</taxon>
        <taxon>Amycolatopsis</taxon>
    </lineage>
</organism>